<accession>A0ABT8MA07</accession>
<keyword evidence="3" id="KW-1185">Reference proteome</keyword>
<dbReference type="Proteomes" id="UP001168338">
    <property type="component" value="Unassembled WGS sequence"/>
</dbReference>
<keyword evidence="1" id="KW-0812">Transmembrane</keyword>
<reference evidence="2" key="1">
    <citation type="submission" date="2019-05" db="EMBL/GenBank/DDBJ databases">
        <title>Methanoculleus sp. FWC-SCC1, a methanogenic archaeon isolated from deep marine cold seep.</title>
        <authorList>
            <person name="Chen Y.-W."/>
            <person name="Chen S.-C."/>
            <person name="Teng N.-H."/>
            <person name="Lai M.-C."/>
        </authorList>
    </citation>
    <scope>NUCLEOTIDE SEQUENCE</scope>
    <source>
        <strain evidence="2">FWC-SCC1</strain>
    </source>
</reference>
<feature type="transmembrane region" description="Helical" evidence="1">
    <location>
        <begin position="7"/>
        <end position="25"/>
    </location>
</feature>
<name>A0ABT8MA07_9EURY</name>
<organism evidence="2 3">
    <name type="scientific">Methanoculleus frigidifontis</name>
    <dbReference type="NCBI Taxonomy" id="2584085"/>
    <lineage>
        <taxon>Archaea</taxon>
        <taxon>Methanobacteriati</taxon>
        <taxon>Methanobacteriota</taxon>
        <taxon>Stenosarchaea group</taxon>
        <taxon>Methanomicrobia</taxon>
        <taxon>Methanomicrobiales</taxon>
        <taxon>Methanomicrobiaceae</taxon>
        <taxon>Methanoculleus</taxon>
    </lineage>
</organism>
<feature type="transmembrane region" description="Helical" evidence="1">
    <location>
        <begin position="45"/>
        <end position="66"/>
    </location>
</feature>
<proteinExistence type="predicted"/>
<evidence type="ECO:0000256" key="1">
    <source>
        <dbReference type="SAM" id="Phobius"/>
    </source>
</evidence>
<dbReference type="EMBL" id="VCYH01000004">
    <property type="protein sequence ID" value="MDN7024765.1"/>
    <property type="molecule type" value="Genomic_DNA"/>
</dbReference>
<evidence type="ECO:0000313" key="2">
    <source>
        <dbReference type="EMBL" id="MDN7024765.1"/>
    </source>
</evidence>
<gene>
    <name evidence="2" type="ORF">FGU65_07680</name>
</gene>
<sequence>MRQGVSMDAILTGLFAVMLLLLLFYDTLRRVYPGLDPLLMLFGQLAGLVFLALLVFCIAGLVLLIVRRLYRR</sequence>
<keyword evidence="1" id="KW-1133">Transmembrane helix</keyword>
<keyword evidence="1" id="KW-0472">Membrane</keyword>
<protein>
    <submittedName>
        <fullName evidence="2">Uncharacterized protein</fullName>
    </submittedName>
</protein>
<comment type="caution">
    <text evidence="2">The sequence shown here is derived from an EMBL/GenBank/DDBJ whole genome shotgun (WGS) entry which is preliminary data.</text>
</comment>
<evidence type="ECO:0000313" key="3">
    <source>
        <dbReference type="Proteomes" id="UP001168338"/>
    </source>
</evidence>